<dbReference type="InterPro" id="IPR036736">
    <property type="entry name" value="ACP-like_sf"/>
</dbReference>
<dbReference type="EMBL" id="BJHW01000001">
    <property type="protein sequence ID" value="GDY51928.1"/>
    <property type="molecule type" value="Genomic_DNA"/>
</dbReference>
<comment type="cofactor">
    <cofactor evidence="1">
        <name>pantetheine 4'-phosphate</name>
        <dbReference type="ChEBI" id="CHEBI:47942"/>
    </cofactor>
</comment>
<dbReference type="InterPro" id="IPR023213">
    <property type="entry name" value="CAT-like_dom_sf"/>
</dbReference>
<evidence type="ECO:0000256" key="3">
    <source>
        <dbReference type="ARBA" id="ARBA00022450"/>
    </source>
</evidence>
<dbReference type="GO" id="GO:0003824">
    <property type="term" value="F:catalytic activity"/>
    <property type="evidence" value="ECO:0007669"/>
    <property type="project" value="InterPro"/>
</dbReference>
<organism evidence="6 7">
    <name type="scientific">Streptomyces violaceusniger</name>
    <dbReference type="NCBI Taxonomy" id="68280"/>
    <lineage>
        <taxon>Bacteria</taxon>
        <taxon>Bacillati</taxon>
        <taxon>Actinomycetota</taxon>
        <taxon>Actinomycetes</taxon>
        <taxon>Kitasatosporales</taxon>
        <taxon>Streptomycetaceae</taxon>
        <taxon>Streptomyces</taxon>
        <taxon>Streptomyces violaceusniger group</taxon>
    </lineage>
</organism>
<dbReference type="FunFam" id="1.10.1200.10:FF:000016">
    <property type="entry name" value="Non-ribosomal peptide synthase"/>
    <property type="match status" value="1"/>
</dbReference>
<dbReference type="GO" id="GO:0017000">
    <property type="term" value="P:antibiotic biosynthetic process"/>
    <property type="evidence" value="ECO:0007669"/>
    <property type="project" value="UniProtKB-ARBA"/>
</dbReference>
<gene>
    <name evidence="6" type="ORF">SVIO_025510</name>
</gene>
<dbReference type="Proteomes" id="UP000301309">
    <property type="component" value="Unassembled WGS sequence"/>
</dbReference>
<dbReference type="FunFam" id="3.30.300.30:FF:000010">
    <property type="entry name" value="Enterobactin synthetase component F"/>
    <property type="match status" value="1"/>
</dbReference>
<evidence type="ECO:0000313" key="7">
    <source>
        <dbReference type="Proteomes" id="UP000301309"/>
    </source>
</evidence>
<reference evidence="6 7" key="1">
    <citation type="journal article" date="2020" name="Int. J. Syst. Evol. Microbiol.">
        <title>Reclassification of Streptomyces castelarensis and Streptomyces sporoclivatus as later heterotypic synonyms of Streptomyces antimycoticus.</title>
        <authorList>
            <person name="Komaki H."/>
            <person name="Tamura T."/>
        </authorList>
    </citation>
    <scope>NUCLEOTIDE SEQUENCE [LARGE SCALE GENOMIC DNA]</scope>
    <source>
        <strain evidence="6 7">NBRC 13459</strain>
    </source>
</reference>
<evidence type="ECO:0000259" key="5">
    <source>
        <dbReference type="PROSITE" id="PS50075"/>
    </source>
</evidence>
<dbReference type="GO" id="GO:0072330">
    <property type="term" value="P:monocarboxylic acid biosynthetic process"/>
    <property type="evidence" value="ECO:0007669"/>
    <property type="project" value="UniProtKB-ARBA"/>
</dbReference>
<name>A0A4D4L005_STRVO</name>
<keyword evidence="7" id="KW-1185">Reference proteome</keyword>
<dbReference type="AlphaFoldDB" id="A0A4D4L005"/>
<dbReference type="SUPFAM" id="SSF52777">
    <property type="entry name" value="CoA-dependent acyltransferases"/>
    <property type="match status" value="1"/>
</dbReference>
<dbReference type="PROSITE" id="PS00012">
    <property type="entry name" value="PHOSPHOPANTETHEINE"/>
    <property type="match status" value="1"/>
</dbReference>
<dbReference type="Gene3D" id="3.30.559.10">
    <property type="entry name" value="Chloramphenicol acetyltransferase-like domain"/>
    <property type="match status" value="1"/>
</dbReference>
<evidence type="ECO:0000256" key="4">
    <source>
        <dbReference type="ARBA" id="ARBA00022553"/>
    </source>
</evidence>
<dbReference type="InterPro" id="IPR009081">
    <property type="entry name" value="PP-bd_ACP"/>
</dbReference>
<protein>
    <recommendedName>
        <fullName evidence="5">Carrier domain-containing protein</fullName>
    </recommendedName>
</protein>
<dbReference type="Pfam" id="PF00668">
    <property type="entry name" value="Condensation"/>
    <property type="match status" value="1"/>
</dbReference>
<evidence type="ECO:0000256" key="1">
    <source>
        <dbReference type="ARBA" id="ARBA00001957"/>
    </source>
</evidence>
<evidence type="ECO:0000313" key="6">
    <source>
        <dbReference type="EMBL" id="GDY51928.1"/>
    </source>
</evidence>
<dbReference type="InterPro" id="IPR001242">
    <property type="entry name" value="Condensation_dom"/>
</dbReference>
<dbReference type="Pfam" id="PF00550">
    <property type="entry name" value="PP-binding"/>
    <property type="match status" value="1"/>
</dbReference>
<dbReference type="Pfam" id="PF13193">
    <property type="entry name" value="AMP-binding_C"/>
    <property type="match status" value="1"/>
</dbReference>
<dbReference type="InterPro" id="IPR025110">
    <property type="entry name" value="AMP-bd_C"/>
</dbReference>
<comment type="caution">
    <text evidence="6">The sequence shown here is derived from an EMBL/GenBank/DDBJ whole genome shotgun (WGS) entry which is preliminary data.</text>
</comment>
<dbReference type="GO" id="GO:0005829">
    <property type="term" value="C:cytosol"/>
    <property type="evidence" value="ECO:0007669"/>
    <property type="project" value="TreeGrafter"/>
</dbReference>
<accession>A0A4D4L005</accession>
<dbReference type="InterPro" id="IPR006162">
    <property type="entry name" value="Ppantetheine_attach_site"/>
</dbReference>
<dbReference type="GO" id="GO:0008610">
    <property type="term" value="P:lipid biosynthetic process"/>
    <property type="evidence" value="ECO:0007669"/>
    <property type="project" value="UniProtKB-ARBA"/>
</dbReference>
<dbReference type="PROSITE" id="PS50075">
    <property type="entry name" value="CARRIER"/>
    <property type="match status" value="1"/>
</dbReference>
<dbReference type="SUPFAM" id="SSF56801">
    <property type="entry name" value="Acetyl-CoA synthetase-like"/>
    <property type="match status" value="1"/>
</dbReference>
<dbReference type="InterPro" id="IPR045851">
    <property type="entry name" value="AMP-bd_C_sf"/>
</dbReference>
<keyword evidence="4" id="KW-0597">Phosphoprotein</keyword>
<dbReference type="Gene3D" id="2.30.38.10">
    <property type="entry name" value="Luciferase, Domain 3"/>
    <property type="match status" value="1"/>
</dbReference>
<dbReference type="SMART" id="SM00823">
    <property type="entry name" value="PKS_PP"/>
    <property type="match status" value="1"/>
</dbReference>
<dbReference type="PANTHER" id="PTHR45527:SF1">
    <property type="entry name" value="FATTY ACID SYNTHASE"/>
    <property type="match status" value="1"/>
</dbReference>
<dbReference type="Gene3D" id="3.30.300.30">
    <property type="match status" value="1"/>
</dbReference>
<comment type="similarity">
    <text evidence="2">Belongs to the ATP-dependent AMP-binding enzyme family.</text>
</comment>
<feature type="domain" description="Carrier" evidence="5">
    <location>
        <begin position="176"/>
        <end position="251"/>
    </location>
</feature>
<evidence type="ECO:0000256" key="2">
    <source>
        <dbReference type="ARBA" id="ARBA00006432"/>
    </source>
</evidence>
<dbReference type="GO" id="GO:0043041">
    <property type="term" value="P:amino acid activation for nonribosomal peptide biosynthetic process"/>
    <property type="evidence" value="ECO:0007669"/>
    <property type="project" value="TreeGrafter"/>
</dbReference>
<dbReference type="SUPFAM" id="SSF47336">
    <property type="entry name" value="ACP-like"/>
    <property type="match status" value="1"/>
</dbReference>
<dbReference type="InterPro" id="IPR020806">
    <property type="entry name" value="PKS_PP-bd"/>
</dbReference>
<dbReference type="GO" id="GO:0044550">
    <property type="term" value="P:secondary metabolite biosynthetic process"/>
    <property type="evidence" value="ECO:0007669"/>
    <property type="project" value="TreeGrafter"/>
</dbReference>
<dbReference type="Gene3D" id="1.10.1200.10">
    <property type="entry name" value="ACP-like"/>
    <property type="match status" value="1"/>
</dbReference>
<sequence length="418" mass="44726">MPVGVAGELYVAGAGPARGYLHQPGLTSERFVACPYGNPGQRMYRTGDLVRWNTKGQLEFIARADNQVKIRGFRIEPGEVETILTSHDQVTQATVVAREDTPGDKRLVAYITITGEDGDGELVTSLRGFVAERLPDYMVPSAIVVLDRFPVTTNEKLDRSALPAPDYGVGAGTGRAPASIREELLCAVFGQVLGVPQVGVDDDFFALGGHSLLAVQLVSRVRTVLGAEVPVRAVFDTPTPAGLAARLGSGDATTARPAVTARPRPALLPLSYAQRRLWFLDRLQGPNASYNISLAMRLSGPLDVPALRAALGDVVTRHESLRTCFPQLDGEPYQHVLSPDKAAPRLPLDAVTPGELDTHLAHLASRPFDLAAEPPLRAHLFALTSPQQPVAAENEWALGVIVHHIAGDGWSMGRCGGT</sequence>
<dbReference type="GO" id="GO:0031177">
    <property type="term" value="F:phosphopantetheine binding"/>
    <property type="evidence" value="ECO:0007669"/>
    <property type="project" value="InterPro"/>
</dbReference>
<dbReference type="PANTHER" id="PTHR45527">
    <property type="entry name" value="NONRIBOSOMAL PEPTIDE SYNTHETASE"/>
    <property type="match status" value="1"/>
</dbReference>
<keyword evidence="3" id="KW-0596">Phosphopantetheine</keyword>
<proteinExistence type="inferred from homology"/>